<organism evidence="8 9">
    <name type="scientific">Mesomycoplasma bovoculi M165/69</name>
    <dbReference type="NCBI Taxonomy" id="743966"/>
    <lineage>
        <taxon>Bacteria</taxon>
        <taxon>Bacillati</taxon>
        <taxon>Mycoplasmatota</taxon>
        <taxon>Mycoplasmoidales</taxon>
        <taxon>Metamycoplasmataceae</taxon>
        <taxon>Mesomycoplasma</taxon>
    </lineage>
</organism>
<dbReference type="EMBL" id="CP007154">
    <property type="protein sequence ID" value="AHH45195.1"/>
    <property type="molecule type" value="Genomic_DNA"/>
</dbReference>
<reference evidence="8 9" key="1">
    <citation type="journal article" date="2014" name="Genome Announc.">
        <title>Complete Genome Sequence of Mycoplasma bovoculi Strain M165/69T (ATCC 29104).</title>
        <authorList>
            <person name="Calcutt M.J."/>
            <person name="Foecking M.F."/>
        </authorList>
    </citation>
    <scope>NUCLEOTIDE SEQUENCE [LARGE SCALE GENOMIC DNA]</scope>
    <source>
        <strain evidence="8">M165/69</strain>
    </source>
</reference>
<gene>
    <name evidence="6 8" type="primary">tilS</name>
    <name evidence="8" type="ORF">MYB_00920</name>
</gene>
<sequence>MLIKTKPKYLIAVSGGPDSIFLLNLYKNKNIVVAFVNYNIRQQAIQEQNYVLEFCKENQIPCEILSINIDKSKGNFQDLARKSRYEFFAKVYKKYKCNYLLTGHHKDDFIETVMLQKNKHKIVNYWGIARKSQNFGMQIYRPLIYKKFKNQIVKFLQKNNIKFFEDQSNFEPIYERNKIRADFAKKSIFYKQFFLWKYQFLNLFKTTRLLWWNFQLNRWEKNNYKCGFLNKIKQKKTLIYFFIQKNFENVNLTENKIQSIIDFVLGGKPNGVFVLDSSNSIIKKHNFLSKSSKIL</sequence>
<dbReference type="STRING" id="743966.MYB_00920"/>
<comment type="domain">
    <text evidence="6">The N-terminal region contains the highly conserved SGGXDS motif, predicted to be a P-loop motif involved in ATP binding.</text>
</comment>
<comment type="function">
    <text evidence="6">Ligates lysine onto the cytidine present at position 34 of the AUA codon-specific tRNA(Ile) that contains the anticodon CAU, in an ATP-dependent manner. Cytidine is converted to lysidine, thus changing the amino acid specificity of the tRNA from methionine to isoleucine.</text>
</comment>
<accession>W5UTP5</accession>
<keyword evidence="2 6" id="KW-0819">tRNA processing</keyword>
<dbReference type="OrthoDB" id="9807403at2"/>
<comment type="similarity">
    <text evidence="6">Belongs to the tRNA(Ile)-lysidine synthase family.</text>
</comment>
<dbReference type="RefSeq" id="WP_022935515.1">
    <property type="nucleotide sequence ID" value="NZ_CP007154.1"/>
</dbReference>
<evidence type="ECO:0000256" key="4">
    <source>
        <dbReference type="ARBA" id="ARBA00022840"/>
    </source>
</evidence>
<dbReference type="GO" id="GO:0005524">
    <property type="term" value="F:ATP binding"/>
    <property type="evidence" value="ECO:0007669"/>
    <property type="project" value="UniProtKB-UniRule"/>
</dbReference>
<evidence type="ECO:0000313" key="9">
    <source>
        <dbReference type="Proteomes" id="UP000019229"/>
    </source>
</evidence>
<dbReference type="HAMAP" id="MF_01161">
    <property type="entry name" value="tRNA_Ile_lys_synt"/>
    <property type="match status" value="1"/>
</dbReference>
<dbReference type="SUPFAM" id="SSF52402">
    <property type="entry name" value="Adenine nucleotide alpha hydrolases-like"/>
    <property type="match status" value="1"/>
</dbReference>
<dbReference type="eggNOG" id="COG0037">
    <property type="taxonomic scope" value="Bacteria"/>
</dbReference>
<keyword evidence="9" id="KW-1185">Reference proteome</keyword>
<evidence type="ECO:0000313" key="8">
    <source>
        <dbReference type="EMBL" id="AHH45195.1"/>
    </source>
</evidence>
<dbReference type="GO" id="GO:0032267">
    <property type="term" value="F:tRNA(Ile)-lysidine synthase activity"/>
    <property type="evidence" value="ECO:0007669"/>
    <property type="project" value="UniProtKB-EC"/>
</dbReference>
<keyword evidence="3 6" id="KW-0547">Nucleotide-binding</keyword>
<dbReference type="EC" id="6.3.4.19" evidence="6"/>
<proteinExistence type="inferred from homology"/>
<dbReference type="KEGG" id="mbc:MYB_00920"/>
<dbReference type="InterPro" id="IPR012795">
    <property type="entry name" value="tRNA_Ile_lys_synt_N"/>
</dbReference>
<evidence type="ECO:0000259" key="7">
    <source>
        <dbReference type="Pfam" id="PF01171"/>
    </source>
</evidence>
<dbReference type="CDD" id="cd01992">
    <property type="entry name" value="TilS_N"/>
    <property type="match status" value="1"/>
</dbReference>
<keyword evidence="4 6" id="KW-0067">ATP-binding</keyword>
<keyword evidence="1 6" id="KW-0436">Ligase</keyword>
<dbReference type="InterPro" id="IPR014729">
    <property type="entry name" value="Rossmann-like_a/b/a_fold"/>
</dbReference>
<protein>
    <recommendedName>
        <fullName evidence="6">tRNA(Ile)-lysidine synthase</fullName>
        <ecNumber evidence="6">6.3.4.19</ecNumber>
    </recommendedName>
    <alternativeName>
        <fullName evidence="6">tRNA(Ile)-2-lysyl-cytidine synthase</fullName>
    </alternativeName>
    <alternativeName>
        <fullName evidence="6">tRNA(Ile)-lysidine synthetase</fullName>
    </alternativeName>
</protein>
<keyword evidence="6" id="KW-0963">Cytoplasm</keyword>
<dbReference type="GO" id="GO:0006400">
    <property type="term" value="P:tRNA modification"/>
    <property type="evidence" value="ECO:0007669"/>
    <property type="project" value="UniProtKB-UniRule"/>
</dbReference>
<comment type="subcellular location">
    <subcellularLocation>
        <location evidence="6">Cytoplasm</location>
    </subcellularLocation>
</comment>
<dbReference type="NCBIfam" id="TIGR02432">
    <property type="entry name" value="lysidine_TilS_N"/>
    <property type="match status" value="1"/>
</dbReference>
<dbReference type="PANTHER" id="PTHR43033">
    <property type="entry name" value="TRNA(ILE)-LYSIDINE SYNTHASE-RELATED"/>
    <property type="match status" value="1"/>
</dbReference>
<name>W5UTP5_9BACT</name>
<evidence type="ECO:0000256" key="2">
    <source>
        <dbReference type="ARBA" id="ARBA00022694"/>
    </source>
</evidence>
<comment type="catalytic activity">
    <reaction evidence="5 6">
        <text>cytidine(34) in tRNA(Ile2) + L-lysine + ATP = lysidine(34) in tRNA(Ile2) + AMP + diphosphate + H(+)</text>
        <dbReference type="Rhea" id="RHEA:43744"/>
        <dbReference type="Rhea" id="RHEA-COMP:10625"/>
        <dbReference type="Rhea" id="RHEA-COMP:10670"/>
        <dbReference type="ChEBI" id="CHEBI:15378"/>
        <dbReference type="ChEBI" id="CHEBI:30616"/>
        <dbReference type="ChEBI" id="CHEBI:32551"/>
        <dbReference type="ChEBI" id="CHEBI:33019"/>
        <dbReference type="ChEBI" id="CHEBI:82748"/>
        <dbReference type="ChEBI" id="CHEBI:83665"/>
        <dbReference type="ChEBI" id="CHEBI:456215"/>
        <dbReference type="EC" id="6.3.4.19"/>
    </reaction>
</comment>
<evidence type="ECO:0000256" key="1">
    <source>
        <dbReference type="ARBA" id="ARBA00022598"/>
    </source>
</evidence>
<dbReference type="AlphaFoldDB" id="W5UTP5"/>
<evidence type="ECO:0000256" key="5">
    <source>
        <dbReference type="ARBA" id="ARBA00048539"/>
    </source>
</evidence>
<evidence type="ECO:0000256" key="3">
    <source>
        <dbReference type="ARBA" id="ARBA00022741"/>
    </source>
</evidence>
<dbReference type="Gene3D" id="3.40.50.620">
    <property type="entry name" value="HUPs"/>
    <property type="match status" value="1"/>
</dbReference>
<feature type="domain" description="tRNA(Ile)-lysidine/2-thiocytidine synthase N-terminal" evidence="7">
    <location>
        <begin position="8"/>
        <end position="181"/>
    </location>
</feature>
<dbReference type="InterPro" id="IPR012094">
    <property type="entry name" value="tRNA_Ile_lys_synt"/>
</dbReference>
<feature type="binding site" evidence="6">
    <location>
        <begin position="14"/>
        <end position="19"/>
    </location>
    <ligand>
        <name>ATP</name>
        <dbReference type="ChEBI" id="CHEBI:30616"/>
    </ligand>
</feature>
<dbReference type="InterPro" id="IPR011063">
    <property type="entry name" value="TilS/TtcA_N"/>
</dbReference>
<evidence type="ECO:0000256" key="6">
    <source>
        <dbReference type="HAMAP-Rule" id="MF_01161"/>
    </source>
</evidence>
<dbReference type="Proteomes" id="UP000019229">
    <property type="component" value="Chromosome"/>
</dbReference>
<dbReference type="Pfam" id="PF01171">
    <property type="entry name" value="ATP_bind_3"/>
    <property type="match status" value="1"/>
</dbReference>
<dbReference type="HOGENOM" id="CLU_018869_0_2_14"/>
<dbReference type="PANTHER" id="PTHR43033:SF1">
    <property type="entry name" value="TRNA(ILE)-LYSIDINE SYNTHASE-RELATED"/>
    <property type="match status" value="1"/>
</dbReference>
<dbReference type="PATRIC" id="fig|743966.3.peg.183"/>
<dbReference type="GO" id="GO:0005737">
    <property type="term" value="C:cytoplasm"/>
    <property type="evidence" value="ECO:0007669"/>
    <property type="project" value="UniProtKB-SubCell"/>
</dbReference>